<dbReference type="Proteomes" id="UP000243378">
    <property type="component" value="Unassembled WGS sequence"/>
</dbReference>
<dbReference type="PANTHER" id="PTHR30543">
    <property type="entry name" value="CHROMATE REDUCTASE"/>
    <property type="match status" value="1"/>
</dbReference>
<dbReference type="SUPFAM" id="SSF52218">
    <property type="entry name" value="Flavoproteins"/>
    <property type="match status" value="1"/>
</dbReference>
<dbReference type="AlphaFoldDB" id="A0A1G7RRD2"/>
<dbReference type="InterPro" id="IPR029039">
    <property type="entry name" value="Flavoprotein-like_sf"/>
</dbReference>
<comment type="cofactor">
    <cofactor evidence="1">
        <name>FMN</name>
        <dbReference type="ChEBI" id="CHEBI:58210"/>
    </cofactor>
</comment>
<sequence length="185" mass="20030">MTTIHLLGLCGSLRSASSHEIILRTAAEELLPADVQLHLHPLHCIPLYNEDHDGDATPGAVRALRDAARQADGVLLGSPEYNHGMSGVMNNALDWLSRPHGRSALKEKPVLSFTASPAFTGGVRAQQQLNESLWAMQAVLVPYPQIVIGSLSTKLSQGRLTDEAARQFLRLGIEAMIALIKIDRA</sequence>
<keyword evidence="2" id="KW-0285">Flavoprotein</keyword>
<name>A0A1G7RRD2_9GAMM</name>
<evidence type="ECO:0000256" key="1">
    <source>
        <dbReference type="ARBA" id="ARBA00001917"/>
    </source>
</evidence>
<dbReference type="InterPro" id="IPR005025">
    <property type="entry name" value="FMN_Rdtase-like_dom"/>
</dbReference>
<feature type="domain" description="NADPH-dependent FMN reductase-like" evidence="3">
    <location>
        <begin position="6"/>
        <end position="149"/>
    </location>
</feature>
<dbReference type="Gene3D" id="3.40.50.360">
    <property type="match status" value="1"/>
</dbReference>
<protein>
    <submittedName>
        <fullName evidence="4">Chromate reductase</fullName>
    </submittedName>
</protein>
<dbReference type="Pfam" id="PF03358">
    <property type="entry name" value="FMN_red"/>
    <property type="match status" value="1"/>
</dbReference>
<evidence type="ECO:0000259" key="3">
    <source>
        <dbReference type="Pfam" id="PF03358"/>
    </source>
</evidence>
<dbReference type="InterPro" id="IPR050712">
    <property type="entry name" value="NAD(P)H-dep_reductase"/>
</dbReference>
<proteinExistence type="predicted"/>
<dbReference type="RefSeq" id="WP_092369897.1">
    <property type="nucleotide sequence ID" value="NZ_FNBM01000007.1"/>
</dbReference>
<dbReference type="OrthoDB" id="9812295at2"/>
<dbReference type="GO" id="GO:0010181">
    <property type="term" value="F:FMN binding"/>
    <property type="evidence" value="ECO:0007669"/>
    <property type="project" value="TreeGrafter"/>
</dbReference>
<dbReference type="GO" id="GO:0016655">
    <property type="term" value="F:oxidoreductase activity, acting on NAD(P)H, quinone or similar compound as acceptor"/>
    <property type="evidence" value="ECO:0007669"/>
    <property type="project" value="UniProtKB-ARBA"/>
</dbReference>
<evidence type="ECO:0000313" key="4">
    <source>
        <dbReference type="EMBL" id="SDG13263.1"/>
    </source>
</evidence>
<evidence type="ECO:0000256" key="2">
    <source>
        <dbReference type="ARBA" id="ARBA00022643"/>
    </source>
</evidence>
<dbReference type="GO" id="GO:0005829">
    <property type="term" value="C:cytosol"/>
    <property type="evidence" value="ECO:0007669"/>
    <property type="project" value="TreeGrafter"/>
</dbReference>
<gene>
    <name evidence="4" type="ORF">SAMN05216381_3244</name>
</gene>
<dbReference type="STRING" id="640205.SAMN05216381_3244"/>
<organism evidence="4 5">
    <name type="scientific">Phytopseudomonas seleniipraecipitans</name>
    <dbReference type="NCBI Taxonomy" id="640205"/>
    <lineage>
        <taxon>Bacteria</taxon>
        <taxon>Pseudomonadati</taxon>
        <taxon>Pseudomonadota</taxon>
        <taxon>Gammaproteobacteria</taxon>
        <taxon>Pseudomonadales</taxon>
        <taxon>Pseudomonadaceae</taxon>
        <taxon>Phytopseudomonas</taxon>
    </lineage>
</organism>
<dbReference type="EMBL" id="FNBM01000007">
    <property type="protein sequence ID" value="SDG13263.1"/>
    <property type="molecule type" value="Genomic_DNA"/>
</dbReference>
<dbReference type="PANTHER" id="PTHR30543:SF21">
    <property type="entry name" value="NAD(P)H-DEPENDENT FMN REDUCTASE LOT6"/>
    <property type="match status" value="1"/>
</dbReference>
<keyword evidence="2" id="KW-0288">FMN</keyword>
<reference evidence="4 5" key="1">
    <citation type="submission" date="2016-10" db="EMBL/GenBank/DDBJ databases">
        <authorList>
            <person name="de Groot N.N."/>
        </authorList>
    </citation>
    <scope>NUCLEOTIDE SEQUENCE [LARGE SCALE GENOMIC DNA]</scope>
    <source>
        <strain evidence="4 5">LMG 25475</strain>
    </source>
</reference>
<evidence type="ECO:0000313" key="5">
    <source>
        <dbReference type="Proteomes" id="UP000243378"/>
    </source>
</evidence>
<accession>A0A1G7RRD2</accession>